<dbReference type="PANTHER" id="PTHR40943">
    <property type="entry name" value="CYTOPLASMIC PROTEIN-RELATED"/>
    <property type="match status" value="1"/>
</dbReference>
<dbReference type="Gene3D" id="2.60.120.10">
    <property type="entry name" value="Jelly Rolls"/>
    <property type="match status" value="1"/>
</dbReference>
<evidence type="ECO:0000313" key="2">
    <source>
        <dbReference type="EMBL" id="WRY35751.1"/>
    </source>
</evidence>
<reference evidence="2 3" key="1">
    <citation type="submission" date="2023-09" db="EMBL/GenBank/DDBJ databases">
        <title>Thioclava shenzhenensis sp. nov., a multidrug resistant bacteria-antagonizing species isolated from coastal seawater.</title>
        <authorList>
            <person name="Long M."/>
        </authorList>
    </citation>
    <scope>NUCLEOTIDE SEQUENCE [LARGE SCALE GENOMIC DNA]</scope>
    <source>
        <strain evidence="2 3">FTW29</strain>
        <plasmid evidence="2 3">unnamed2</plasmid>
    </source>
</reference>
<evidence type="ECO:0000259" key="1">
    <source>
        <dbReference type="Pfam" id="PF05899"/>
    </source>
</evidence>
<dbReference type="EMBL" id="CP135445">
    <property type="protein sequence ID" value="WRY35751.1"/>
    <property type="molecule type" value="Genomic_DNA"/>
</dbReference>
<accession>A0ABZ1E406</accession>
<feature type="domain" description="(S)-ureidoglycine aminohydrolase cupin" evidence="1">
    <location>
        <begin position="40"/>
        <end position="113"/>
    </location>
</feature>
<dbReference type="InterPro" id="IPR011051">
    <property type="entry name" value="RmlC_Cupin_sf"/>
</dbReference>
<dbReference type="PANTHER" id="PTHR40943:SF1">
    <property type="entry name" value="CYTOPLASMIC PROTEIN"/>
    <property type="match status" value="1"/>
</dbReference>
<organism evidence="2 3">
    <name type="scientific">Thioclava litoralis</name>
    <dbReference type="NCBI Taxonomy" id="3076557"/>
    <lineage>
        <taxon>Bacteria</taxon>
        <taxon>Pseudomonadati</taxon>
        <taxon>Pseudomonadota</taxon>
        <taxon>Alphaproteobacteria</taxon>
        <taxon>Rhodobacterales</taxon>
        <taxon>Paracoccaceae</taxon>
        <taxon>Thioclava</taxon>
    </lineage>
</organism>
<gene>
    <name evidence="2" type="ORF">RPE78_16090</name>
</gene>
<dbReference type="RefSeq" id="WP_330629494.1">
    <property type="nucleotide sequence ID" value="NZ_CP135445.1"/>
</dbReference>
<dbReference type="InterPro" id="IPR014710">
    <property type="entry name" value="RmlC-like_jellyroll"/>
</dbReference>
<keyword evidence="3" id="KW-1185">Reference proteome</keyword>
<geneLocation type="plasmid" evidence="2 3">
    <name>unnamed2</name>
</geneLocation>
<dbReference type="SUPFAM" id="SSF51182">
    <property type="entry name" value="RmlC-like cupins"/>
    <property type="match status" value="1"/>
</dbReference>
<evidence type="ECO:0000313" key="3">
    <source>
        <dbReference type="Proteomes" id="UP001623290"/>
    </source>
</evidence>
<proteinExistence type="predicted"/>
<keyword evidence="2" id="KW-0614">Plasmid</keyword>
<protein>
    <submittedName>
        <fullName evidence="2">Cupin domain-containing protein</fullName>
    </submittedName>
</protein>
<name>A0ABZ1E406_9RHOB</name>
<sequence>MMIDFQSFPDALTTDLGAFSPLEGALTEGMSEAAKTLWSSADGRVELGLWACTAGQFELEMEGGSEFCHFLQGRLRVVQPDGRHTEYGPGDALMMPLGWRGRWEVLEPIRKIYMYDYKQA</sequence>
<dbReference type="Proteomes" id="UP001623290">
    <property type="component" value="Plasmid unnamed2"/>
</dbReference>
<dbReference type="CDD" id="cd02227">
    <property type="entry name" value="cupin_TM1112-like"/>
    <property type="match status" value="1"/>
</dbReference>
<dbReference type="InterPro" id="IPR008579">
    <property type="entry name" value="UGlyAH_Cupin_dom"/>
</dbReference>
<dbReference type="Pfam" id="PF05899">
    <property type="entry name" value="Cupin_3"/>
    <property type="match status" value="1"/>
</dbReference>